<proteinExistence type="predicted"/>
<name>A0A8X6W1D3_TRICX</name>
<accession>A0A8X6W1D3</accession>
<comment type="caution">
    <text evidence="2">The sequence shown here is derived from an EMBL/GenBank/DDBJ whole genome shotgun (WGS) entry which is preliminary data.</text>
</comment>
<feature type="domain" description="Reverse transcriptase" evidence="1">
    <location>
        <begin position="1"/>
        <end position="159"/>
    </location>
</feature>
<evidence type="ECO:0000259" key="1">
    <source>
        <dbReference type="PROSITE" id="PS50878"/>
    </source>
</evidence>
<dbReference type="InterPro" id="IPR000477">
    <property type="entry name" value="RT_dom"/>
</dbReference>
<evidence type="ECO:0000313" key="2">
    <source>
        <dbReference type="EMBL" id="GFY26323.1"/>
    </source>
</evidence>
<keyword evidence="2" id="KW-0695">RNA-directed DNA polymerase</keyword>
<keyword evidence="3" id="KW-1185">Reference proteome</keyword>
<protein>
    <submittedName>
        <fullName evidence="2">RNA-directed DNA polymerase from mobile element jockey</fullName>
    </submittedName>
</protein>
<sequence>MWHDGLIYKMIIFNFPTYLIKIICSYLENRTFNVKYNSVHSSQRPILASTPQGSILSPALYNIYTSDFPTDNNTSVCLFADDAAILCTHNTVEEAVNLMQIYISKLELWLTKWRIAINTEKTNAIVFRKKRPQNSPPTLQIFNQTIEWTFETKYLGLILNDKLTYSSHFKEITKKFWKKLYSLNDIIGRKSKLSLKNRIFVYKQYVHPLLLYGCAIWGSAGYVHIDNLQRLQNRALRTIARAPQFPCTRNFEWSPFTL</sequence>
<evidence type="ECO:0000313" key="3">
    <source>
        <dbReference type="Proteomes" id="UP000887159"/>
    </source>
</evidence>
<organism evidence="2 3">
    <name type="scientific">Trichonephila clavipes</name>
    <name type="common">Golden silk orbweaver</name>
    <name type="synonym">Nephila clavipes</name>
    <dbReference type="NCBI Taxonomy" id="2585209"/>
    <lineage>
        <taxon>Eukaryota</taxon>
        <taxon>Metazoa</taxon>
        <taxon>Ecdysozoa</taxon>
        <taxon>Arthropoda</taxon>
        <taxon>Chelicerata</taxon>
        <taxon>Arachnida</taxon>
        <taxon>Araneae</taxon>
        <taxon>Araneomorphae</taxon>
        <taxon>Entelegynae</taxon>
        <taxon>Araneoidea</taxon>
        <taxon>Nephilidae</taxon>
        <taxon>Trichonephila</taxon>
    </lineage>
</organism>
<dbReference type="Proteomes" id="UP000887159">
    <property type="component" value="Unassembled WGS sequence"/>
</dbReference>
<reference evidence="2" key="1">
    <citation type="submission" date="2020-08" db="EMBL/GenBank/DDBJ databases">
        <title>Multicomponent nature underlies the extraordinary mechanical properties of spider dragline silk.</title>
        <authorList>
            <person name="Kono N."/>
            <person name="Nakamura H."/>
            <person name="Mori M."/>
            <person name="Yoshida Y."/>
            <person name="Ohtoshi R."/>
            <person name="Malay A.D."/>
            <person name="Moran D.A.P."/>
            <person name="Tomita M."/>
            <person name="Numata K."/>
            <person name="Arakawa K."/>
        </authorList>
    </citation>
    <scope>NUCLEOTIDE SEQUENCE</scope>
</reference>
<dbReference type="EMBL" id="BMAU01021375">
    <property type="protein sequence ID" value="GFY26323.1"/>
    <property type="molecule type" value="Genomic_DNA"/>
</dbReference>
<keyword evidence="2" id="KW-0548">Nucleotidyltransferase</keyword>
<dbReference type="Pfam" id="PF00078">
    <property type="entry name" value="RVT_1"/>
    <property type="match status" value="1"/>
</dbReference>
<dbReference type="PROSITE" id="PS50878">
    <property type="entry name" value="RT_POL"/>
    <property type="match status" value="1"/>
</dbReference>
<keyword evidence="2" id="KW-0808">Transferase</keyword>
<dbReference type="InterPro" id="IPR043502">
    <property type="entry name" value="DNA/RNA_pol_sf"/>
</dbReference>
<gene>
    <name evidence="2" type="primary">pol</name>
    <name evidence="2" type="ORF">TNCV_25201</name>
</gene>
<dbReference type="AlphaFoldDB" id="A0A8X6W1D3"/>
<dbReference type="SUPFAM" id="SSF56672">
    <property type="entry name" value="DNA/RNA polymerases"/>
    <property type="match status" value="1"/>
</dbReference>
<dbReference type="PANTHER" id="PTHR33332">
    <property type="entry name" value="REVERSE TRANSCRIPTASE DOMAIN-CONTAINING PROTEIN"/>
    <property type="match status" value="1"/>
</dbReference>
<dbReference type="GO" id="GO:0003964">
    <property type="term" value="F:RNA-directed DNA polymerase activity"/>
    <property type="evidence" value="ECO:0007669"/>
    <property type="project" value="UniProtKB-KW"/>
</dbReference>